<evidence type="ECO:0000256" key="1">
    <source>
        <dbReference type="SAM" id="MobiDB-lite"/>
    </source>
</evidence>
<dbReference type="OMA" id="HEGIEAY"/>
<dbReference type="OrthoDB" id="10491549at2759"/>
<dbReference type="Gramene" id="ABO96327">
    <property type="protein sequence ID" value="ABO96327"/>
    <property type="gene ID" value="OSTLU_31779"/>
</dbReference>
<name>A4RXQ7_OSTLU</name>
<protein>
    <submittedName>
        <fullName evidence="2">Uncharacterized protein</fullName>
    </submittedName>
</protein>
<evidence type="ECO:0000313" key="2">
    <source>
        <dbReference type="EMBL" id="ABO96327.1"/>
    </source>
</evidence>
<dbReference type="GeneID" id="5002113"/>
<dbReference type="EMBL" id="CP000585">
    <property type="protein sequence ID" value="ABO96327.1"/>
    <property type="molecule type" value="Genomic_DNA"/>
</dbReference>
<feature type="compositionally biased region" description="Basic residues" evidence="1">
    <location>
        <begin position="150"/>
        <end position="161"/>
    </location>
</feature>
<keyword evidence="3" id="KW-1185">Reference proteome</keyword>
<accession>A4RXQ7</accession>
<gene>
    <name evidence="2" type="ORF">OSTLU_31779</name>
</gene>
<evidence type="ECO:0000313" key="3">
    <source>
        <dbReference type="Proteomes" id="UP000001568"/>
    </source>
</evidence>
<sequence>MQSLTDASVVGLPNDELFRRAKRIKFRGVYKTPSQVTDGECHLYVLCEAQRFNAQLPLTATSDGGGEDAAGQSKSRTRMFASEDFHLLGHIDAFTNLRSLQLHANARLRRKKGMYYVIQIDGAKLTDVSDITVVEDEDEPSAAPDEKNLGRRSRGRIRRRRRLYRLHSARRTQRSARNATGRSM</sequence>
<proteinExistence type="predicted"/>
<reference evidence="2 3" key="1">
    <citation type="journal article" date="2007" name="Proc. Natl. Acad. Sci. U.S.A.">
        <title>The tiny eukaryote Ostreococcus provides genomic insights into the paradox of plankton speciation.</title>
        <authorList>
            <person name="Palenik B."/>
            <person name="Grimwood J."/>
            <person name="Aerts A."/>
            <person name="Rouze P."/>
            <person name="Salamov A."/>
            <person name="Putnam N."/>
            <person name="Dupont C."/>
            <person name="Jorgensen R."/>
            <person name="Derelle E."/>
            <person name="Rombauts S."/>
            <person name="Zhou K."/>
            <person name="Otillar R."/>
            <person name="Merchant S.S."/>
            <person name="Podell S."/>
            <person name="Gaasterland T."/>
            <person name="Napoli C."/>
            <person name="Gendler K."/>
            <person name="Manuell A."/>
            <person name="Tai V."/>
            <person name="Vallon O."/>
            <person name="Piganeau G."/>
            <person name="Jancek S."/>
            <person name="Heijde M."/>
            <person name="Jabbari K."/>
            <person name="Bowler C."/>
            <person name="Lohr M."/>
            <person name="Robbens S."/>
            <person name="Werner G."/>
            <person name="Dubchak I."/>
            <person name="Pazour G.J."/>
            <person name="Ren Q."/>
            <person name="Paulsen I."/>
            <person name="Delwiche C."/>
            <person name="Schmutz J."/>
            <person name="Rokhsar D."/>
            <person name="Van de Peer Y."/>
            <person name="Moreau H."/>
            <person name="Grigoriev I.V."/>
        </authorList>
    </citation>
    <scope>NUCLEOTIDE SEQUENCE [LARGE SCALE GENOMIC DNA]</scope>
    <source>
        <strain evidence="2 3">CCE9901</strain>
    </source>
</reference>
<dbReference type="KEGG" id="olu:OSTLU_31779"/>
<dbReference type="RefSeq" id="XP_001418034.1">
    <property type="nucleotide sequence ID" value="XM_001417997.1"/>
</dbReference>
<feature type="region of interest" description="Disordered" evidence="1">
    <location>
        <begin position="136"/>
        <end position="161"/>
    </location>
</feature>
<organism evidence="2 3">
    <name type="scientific">Ostreococcus lucimarinus (strain CCE9901)</name>
    <dbReference type="NCBI Taxonomy" id="436017"/>
    <lineage>
        <taxon>Eukaryota</taxon>
        <taxon>Viridiplantae</taxon>
        <taxon>Chlorophyta</taxon>
        <taxon>Mamiellophyceae</taxon>
        <taxon>Mamiellales</taxon>
        <taxon>Bathycoccaceae</taxon>
        <taxon>Ostreococcus</taxon>
    </lineage>
</organism>
<dbReference type="HOGENOM" id="CLU_1470528_0_0_1"/>
<dbReference type="AlphaFoldDB" id="A4RXQ7"/>
<dbReference type="Proteomes" id="UP000001568">
    <property type="component" value="Chromosome 5"/>
</dbReference>